<reference evidence="3" key="1">
    <citation type="submission" date="2019-02" db="EMBL/GenBank/DDBJ databases">
        <title>Draft genome sequence of Dolichospermum planctonicum NIES-80.</title>
        <authorList>
            <person name="Yamaguchi H."/>
            <person name="Suzuki S."/>
            <person name="Kawachi M."/>
        </authorList>
    </citation>
    <scope>NUCLEOTIDE SEQUENCE [LARGE SCALE GENOMIC DNA]</scope>
    <source>
        <strain evidence="3">NIES-80</strain>
    </source>
</reference>
<dbReference type="InterPro" id="IPR032710">
    <property type="entry name" value="NTF2-like_dom_sf"/>
</dbReference>
<comment type="caution">
    <text evidence="2">The sequence shown here is derived from an EMBL/GenBank/DDBJ whole genome shotgun (WGS) entry which is preliminary data.</text>
</comment>
<sequence length="214" mass="23113">MQTNPIKQLRVNLSVIAATIALWVTLLVTAPSMAHAQVSSTITKPVSSTPKTSVVNISITESEVLAAQKAWGNALVNISTTYDQEGIAAARTLAKKVIDELYAYQSGLVLFKPTLTTGDQTFRTTHKGALSYFVGGDSSFPQDTGFALKGWRKVEIRNAGIFIDGNTATTMGNVDITDKTGKVTTVDKTWQFIKGNNGKLRIIVHHSSLPYSPK</sequence>
<gene>
    <name evidence="2" type="ORF">NIES80_26810</name>
</gene>
<proteinExistence type="predicted"/>
<organism evidence="2 3">
    <name type="scientific">Dolichospermum planctonicum</name>
    <dbReference type="NCBI Taxonomy" id="136072"/>
    <lineage>
        <taxon>Bacteria</taxon>
        <taxon>Bacillati</taxon>
        <taxon>Cyanobacteriota</taxon>
        <taxon>Cyanophyceae</taxon>
        <taxon>Nostocales</taxon>
        <taxon>Aphanizomenonaceae</taxon>
        <taxon>Dolichospermum</taxon>
    </lineage>
</organism>
<dbReference type="OrthoDB" id="9807600at2"/>
<dbReference type="PIRSF" id="PIRSF028288">
    <property type="entry name" value="UCP028288"/>
    <property type="match status" value="1"/>
</dbReference>
<dbReference type="EMBL" id="BJCF01000030">
    <property type="protein sequence ID" value="GCL42971.1"/>
    <property type="molecule type" value="Genomic_DNA"/>
</dbReference>
<evidence type="ECO:0000313" key="3">
    <source>
        <dbReference type="Proteomes" id="UP000299367"/>
    </source>
</evidence>
<feature type="signal peptide" evidence="1">
    <location>
        <begin position="1"/>
        <end position="36"/>
    </location>
</feature>
<evidence type="ECO:0000313" key="2">
    <source>
        <dbReference type="EMBL" id="GCL42971.1"/>
    </source>
</evidence>
<dbReference type="AlphaFoldDB" id="A0A480AIY1"/>
<evidence type="ECO:0008006" key="4">
    <source>
        <dbReference type="Google" id="ProtNLM"/>
    </source>
</evidence>
<accession>A0A480AIY1</accession>
<dbReference type="SUPFAM" id="SSF54427">
    <property type="entry name" value="NTF2-like"/>
    <property type="match status" value="1"/>
</dbReference>
<feature type="chain" id="PRO_5019790804" description="Phosphoribosyl-AMP cyclohydrolase" evidence="1">
    <location>
        <begin position="37"/>
        <end position="214"/>
    </location>
</feature>
<protein>
    <recommendedName>
        <fullName evidence="4">Phosphoribosyl-AMP cyclohydrolase</fullName>
    </recommendedName>
</protein>
<evidence type="ECO:0000256" key="1">
    <source>
        <dbReference type="SAM" id="SignalP"/>
    </source>
</evidence>
<name>A0A480AIY1_9CYAN</name>
<dbReference type="InterPro" id="IPR016878">
    <property type="entry name" value="MICAH-like"/>
</dbReference>
<keyword evidence="1" id="KW-0732">Signal</keyword>
<dbReference type="RefSeq" id="WP_137908502.1">
    <property type="nucleotide sequence ID" value="NZ_BJCF01000030.1"/>
</dbReference>
<dbReference type="Gene3D" id="3.10.450.50">
    <property type="match status" value="1"/>
</dbReference>
<dbReference type="Proteomes" id="UP000299367">
    <property type="component" value="Unassembled WGS sequence"/>
</dbReference>